<accession>A0A916TY85</accession>
<sequence>MRKSLYSLLVLAAIGLAACGSSAEKNDTAADSTINDTATFNSTSTSDSLQLVDSAVKESTDGLTVDSSGGLKPVQ</sequence>
<proteinExistence type="predicted"/>
<feature type="signal peptide" evidence="1">
    <location>
        <begin position="1"/>
        <end position="23"/>
    </location>
</feature>
<reference evidence="2" key="1">
    <citation type="journal article" date="2014" name="Int. J. Syst. Evol. Microbiol.">
        <title>Complete genome sequence of Corynebacterium casei LMG S-19264T (=DSM 44701T), isolated from a smear-ripened cheese.</title>
        <authorList>
            <consortium name="US DOE Joint Genome Institute (JGI-PGF)"/>
            <person name="Walter F."/>
            <person name="Albersmeier A."/>
            <person name="Kalinowski J."/>
            <person name="Ruckert C."/>
        </authorList>
    </citation>
    <scope>NUCLEOTIDE SEQUENCE</scope>
    <source>
        <strain evidence="2">CGMCC 1.15343</strain>
    </source>
</reference>
<reference evidence="2" key="2">
    <citation type="submission" date="2020-09" db="EMBL/GenBank/DDBJ databases">
        <authorList>
            <person name="Sun Q."/>
            <person name="Zhou Y."/>
        </authorList>
    </citation>
    <scope>NUCLEOTIDE SEQUENCE</scope>
    <source>
        <strain evidence="2">CGMCC 1.15343</strain>
    </source>
</reference>
<dbReference type="PROSITE" id="PS51257">
    <property type="entry name" value="PROKAR_LIPOPROTEIN"/>
    <property type="match status" value="1"/>
</dbReference>
<name>A0A916TY85_9SPHI</name>
<evidence type="ECO:0000256" key="1">
    <source>
        <dbReference type="SAM" id="SignalP"/>
    </source>
</evidence>
<dbReference type="Proteomes" id="UP000651668">
    <property type="component" value="Unassembled WGS sequence"/>
</dbReference>
<keyword evidence="1" id="KW-0732">Signal</keyword>
<evidence type="ECO:0000313" key="3">
    <source>
        <dbReference type="Proteomes" id="UP000651668"/>
    </source>
</evidence>
<feature type="chain" id="PRO_5037275891" evidence="1">
    <location>
        <begin position="24"/>
        <end position="75"/>
    </location>
</feature>
<protein>
    <submittedName>
        <fullName evidence="2">Uncharacterized protein</fullName>
    </submittedName>
</protein>
<organism evidence="2 3">
    <name type="scientific">Pedobacter quisquiliarum</name>
    <dbReference type="NCBI Taxonomy" id="1834438"/>
    <lineage>
        <taxon>Bacteria</taxon>
        <taxon>Pseudomonadati</taxon>
        <taxon>Bacteroidota</taxon>
        <taxon>Sphingobacteriia</taxon>
        <taxon>Sphingobacteriales</taxon>
        <taxon>Sphingobacteriaceae</taxon>
        <taxon>Pedobacter</taxon>
    </lineage>
</organism>
<dbReference type="RefSeq" id="WP_188624772.1">
    <property type="nucleotide sequence ID" value="NZ_BMIL01000001.1"/>
</dbReference>
<gene>
    <name evidence="2" type="ORF">GCM10011387_00030</name>
</gene>
<dbReference type="AlphaFoldDB" id="A0A916TY85"/>
<keyword evidence="3" id="KW-1185">Reference proteome</keyword>
<dbReference type="EMBL" id="BMIL01000001">
    <property type="protein sequence ID" value="GGC50659.1"/>
    <property type="molecule type" value="Genomic_DNA"/>
</dbReference>
<comment type="caution">
    <text evidence="2">The sequence shown here is derived from an EMBL/GenBank/DDBJ whole genome shotgun (WGS) entry which is preliminary data.</text>
</comment>
<evidence type="ECO:0000313" key="2">
    <source>
        <dbReference type="EMBL" id="GGC50659.1"/>
    </source>
</evidence>